<evidence type="ECO:0000313" key="2">
    <source>
        <dbReference type="Proteomes" id="UP000305948"/>
    </source>
</evidence>
<name>A0A5C3NBJ2_9AGAM</name>
<accession>A0A5C3NBJ2</accession>
<protein>
    <submittedName>
        <fullName evidence="1">Uncharacterized protein</fullName>
    </submittedName>
</protein>
<dbReference type="EMBL" id="ML213511">
    <property type="protein sequence ID" value="TFK51231.1"/>
    <property type="molecule type" value="Genomic_DNA"/>
</dbReference>
<evidence type="ECO:0000313" key="1">
    <source>
        <dbReference type="EMBL" id="TFK51231.1"/>
    </source>
</evidence>
<gene>
    <name evidence="1" type="ORF">OE88DRAFT_1659075</name>
</gene>
<organism evidence="1 2">
    <name type="scientific">Heliocybe sulcata</name>
    <dbReference type="NCBI Taxonomy" id="5364"/>
    <lineage>
        <taxon>Eukaryota</taxon>
        <taxon>Fungi</taxon>
        <taxon>Dikarya</taxon>
        <taxon>Basidiomycota</taxon>
        <taxon>Agaricomycotina</taxon>
        <taxon>Agaricomycetes</taxon>
        <taxon>Gloeophyllales</taxon>
        <taxon>Gloeophyllaceae</taxon>
        <taxon>Heliocybe</taxon>
    </lineage>
</organism>
<keyword evidence="2" id="KW-1185">Reference proteome</keyword>
<reference evidence="1 2" key="1">
    <citation type="journal article" date="2019" name="Nat. Ecol. Evol.">
        <title>Megaphylogeny resolves global patterns of mushroom evolution.</title>
        <authorList>
            <person name="Varga T."/>
            <person name="Krizsan K."/>
            <person name="Foldi C."/>
            <person name="Dima B."/>
            <person name="Sanchez-Garcia M."/>
            <person name="Sanchez-Ramirez S."/>
            <person name="Szollosi G.J."/>
            <person name="Szarkandi J.G."/>
            <person name="Papp V."/>
            <person name="Albert L."/>
            <person name="Andreopoulos W."/>
            <person name="Angelini C."/>
            <person name="Antonin V."/>
            <person name="Barry K.W."/>
            <person name="Bougher N.L."/>
            <person name="Buchanan P."/>
            <person name="Buyck B."/>
            <person name="Bense V."/>
            <person name="Catcheside P."/>
            <person name="Chovatia M."/>
            <person name="Cooper J."/>
            <person name="Damon W."/>
            <person name="Desjardin D."/>
            <person name="Finy P."/>
            <person name="Geml J."/>
            <person name="Haridas S."/>
            <person name="Hughes K."/>
            <person name="Justo A."/>
            <person name="Karasinski D."/>
            <person name="Kautmanova I."/>
            <person name="Kiss B."/>
            <person name="Kocsube S."/>
            <person name="Kotiranta H."/>
            <person name="LaButti K.M."/>
            <person name="Lechner B.E."/>
            <person name="Liimatainen K."/>
            <person name="Lipzen A."/>
            <person name="Lukacs Z."/>
            <person name="Mihaltcheva S."/>
            <person name="Morgado L.N."/>
            <person name="Niskanen T."/>
            <person name="Noordeloos M.E."/>
            <person name="Ohm R.A."/>
            <person name="Ortiz-Santana B."/>
            <person name="Ovrebo C."/>
            <person name="Racz N."/>
            <person name="Riley R."/>
            <person name="Savchenko A."/>
            <person name="Shiryaev A."/>
            <person name="Soop K."/>
            <person name="Spirin V."/>
            <person name="Szebenyi C."/>
            <person name="Tomsovsky M."/>
            <person name="Tulloss R.E."/>
            <person name="Uehling J."/>
            <person name="Grigoriev I.V."/>
            <person name="Vagvolgyi C."/>
            <person name="Papp T."/>
            <person name="Martin F.M."/>
            <person name="Miettinen O."/>
            <person name="Hibbett D.S."/>
            <person name="Nagy L.G."/>
        </authorList>
    </citation>
    <scope>NUCLEOTIDE SEQUENCE [LARGE SCALE GENOMIC DNA]</scope>
    <source>
        <strain evidence="1 2">OMC1185</strain>
    </source>
</reference>
<dbReference type="AlphaFoldDB" id="A0A5C3NBJ2"/>
<dbReference type="Proteomes" id="UP000305948">
    <property type="component" value="Unassembled WGS sequence"/>
</dbReference>
<proteinExistence type="predicted"/>
<sequence>MRWRTSISWTRARRGWWLPLHERSDCWEAGRRHHVLLSDDWNDEANALVATTAWILDGWRSVWCDPDHTKHEGNSLEAGVYGCFKLMRHGSPLRSFRVISVNVTPPHLPRDKYTWQNGSESLTGLSRVGWYTEVMPTRCLIVLKRPCGIWTCILGQA</sequence>